<reference evidence="1 2" key="1">
    <citation type="journal article" date="2018" name="Front. Plant Sci.">
        <title>Red Clover (Trifolium pratense) and Zigzag Clover (T. medium) - A Picture of Genomic Similarities and Differences.</title>
        <authorList>
            <person name="Dluhosova J."/>
            <person name="Istvanek J."/>
            <person name="Nedelnik J."/>
            <person name="Repkova J."/>
        </authorList>
    </citation>
    <scope>NUCLEOTIDE SEQUENCE [LARGE SCALE GENOMIC DNA]</scope>
    <source>
        <strain evidence="2">cv. 10/8</strain>
        <tissue evidence="1">Leaf</tissue>
    </source>
</reference>
<protein>
    <submittedName>
        <fullName evidence="1">Uncharacterized protein</fullName>
    </submittedName>
</protein>
<evidence type="ECO:0000313" key="2">
    <source>
        <dbReference type="Proteomes" id="UP000265520"/>
    </source>
</evidence>
<evidence type="ECO:0000313" key="1">
    <source>
        <dbReference type="EMBL" id="MCI57756.1"/>
    </source>
</evidence>
<dbReference type="Proteomes" id="UP000265520">
    <property type="component" value="Unassembled WGS sequence"/>
</dbReference>
<feature type="non-terminal residue" evidence="1">
    <location>
        <position position="63"/>
    </location>
</feature>
<keyword evidence="2" id="KW-1185">Reference proteome</keyword>
<dbReference type="EMBL" id="LXQA010534423">
    <property type="protein sequence ID" value="MCI57756.1"/>
    <property type="molecule type" value="Genomic_DNA"/>
</dbReference>
<organism evidence="1 2">
    <name type="scientific">Trifolium medium</name>
    <dbReference type="NCBI Taxonomy" id="97028"/>
    <lineage>
        <taxon>Eukaryota</taxon>
        <taxon>Viridiplantae</taxon>
        <taxon>Streptophyta</taxon>
        <taxon>Embryophyta</taxon>
        <taxon>Tracheophyta</taxon>
        <taxon>Spermatophyta</taxon>
        <taxon>Magnoliopsida</taxon>
        <taxon>eudicotyledons</taxon>
        <taxon>Gunneridae</taxon>
        <taxon>Pentapetalae</taxon>
        <taxon>rosids</taxon>
        <taxon>fabids</taxon>
        <taxon>Fabales</taxon>
        <taxon>Fabaceae</taxon>
        <taxon>Papilionoideae</taxon>
        <taxon>50 kb inversion clade</taxon>
        <taxon>NPAAA clade</taxon>
        <taxon>Hologalegina</taxon>
        <taxon>IRL clade</taxon>
        <taxon>Trifolieae</taxon>
        <taxon>Trifolium</taxon>
    </lineage>
</organism>
<sequence>MLIHQTNGFRDVFVALWHTLDQSQLVNFAMTAWSIWQRRNLKLWDNKQETPEQIIARAQGMLQ</sequence>
<proteinExistence type="predicted"/>
<accession>A0A392TC89</accession>
<dbReference type="AlphaFoldDB" id="A0A392TC89"/>
<name>A0A392TC89_9FABA</name>
<comment type="caution">
    <text evidence="1">The sequence shown here is derived from an EMBL/GenBank/DDBJ whole genome shotgun (WGS) entry which is preliminary data.</text>
</comment>